<dbReference type="GO" id="GO:0007165">
    <property type="term" value="P:signal transduction"/>
    <property type="evidence" value="ECO:0007669"/>
    <property type="project" value="InterPro"/>
</dbReference>
<name>L0GW85_9GAMM</name>
<dbReference type="SUPFAM" id="SSF52200">
    <property type="entry name" value="Toll/Interleukin receptor TIR domain"/>
    <property type="match status" value="1"/>
</dbReference>
<dbReference type="Proteomes" id="UP000010816">
    <property type="component" value="Chromosome"/>
</dbReference>
<dbReference type="InterPro" id="IPR035897">
    <property type="entry name" value="Toll_tir_struct_dom_sf"/>
</dbReference>
<dbReference type="STRING" id="765912.Thimo_0801"/>
<accession>L0GW85</accession>
<keyword evidence="3" id="KW-1185">Reference proteome</keyword>
<protein>
    <recommendedName>
        <fullName evidence="1">TIR domain-containing protein</fullName>
    </recommendedName>
</protein>
<organism evidence="2 3">
    <name type="scientific">Thioflavicoccus mobilis 8321</name>
    <dbReference type="NCBI Taxonomy" id="765912"/>
    <lineage>
        <taxon>Bacteria</taxon>
        <taxon>Pseudomonadati</taxon>
        <taxon>Pseudomonadota</taxon>
        <taxon>Gammaproteobacteria</taxon>
        <taxon>Chromatiales</taxon>
        <taxon>Chromatiaceae</taxon>
        <taxon>Thioflavicoccus</taxon>
    </lineage>
</organism>
<proteinExistence type="predicted"/>
<reference evidence="2 3" key="1">
    <citation type="submission" date="2011-09" db="EMBL/GenBank/DDBJ databases">
        <title>Complete sequence of chromosome of Thioflavicoccus mobilis 8321.</title>
        <authorList>
            <consortium name="US DOE Joint Genome Institute"/>
            <person name="Lucas S."/>
            <person name="Han J."/>
            <person name="Lapidus A."/>
            <person name="Cheng J.-F."/>
            <person name="Goodwin L."/>
            <person name="Pitluck S."/>
            <person name="Peters L."/>
            <person name="Ovchinnikova G."/>
            <person name="Lu M."/>
            <person name="Detter J.C."/>
            <person name="Han C."/>
            <person name="Tapia R."/>
            <person name="Land M."/>
            <person name="Hauser L."/>
            <person name="Kyrpides N."/>
            <person name="Ivanova N."/>
            <person name="Pagani I."/>
            <person name="Vogl K."/>
            <person name="Liu Z."/>
            <person name="Imhoff J."/>
            <person name="Thiel V."/>
            <person name="Frigaard N.-U."/>
            <person name="Bryant D."/>
            <person name="Woyke T."/>
        </authorList>
    </citation>
    <scope>NUCLEOTIDE SEQUENCE [LARGE SCALE GENOMIC DNA]</scope>
    <source>
        <strain evidence="2 3">8321</strain>
    </source>
</reference>
<dbReference type="HOGENOM" id="CLU_1677054_0_0_6"/>
<dbReference type="KEGG" id="tmb:Thimo_0801"/>
<evidence type="ECO:0000313" key="2">
    <source>
        <dbReference type="EMBL" id="AGA89640.1"/>
    </source>
</evidence>
<dbReference type="InterPro" id="IPR000157">
    <property type="entry name" value="TIR_dom"/>
</dbReference>
<evidence type="ECO:0000259" key="1">
    <source>
        <dbReference type="PROSITE" id="PS50104"/>
    </source>
</evidence>
<dbReference type="OrthoDB" id="4772211at2"/>
<dbReference type="PROSITE" id="PS50104">
    <property type="entry name" value="TIR"/>
    <property type="match status" value="1"/>
</dbReference>
<dbReference type="EMBL" id="CP003051">
    <property type="protein sequence ID" value="AGA89640.1"/>
    <property type="molecule type" value="Genomic_DNA"/>
</dbReference>
<dbReference type="Pfam" id="PF13676">
    <property type="entry name" value="TIR_2"/>
    <property type="match status" value="1"/>
</dbReference>
<dbReference type="AlphaFoldDB" id="L0GW85"/>
<sequence>MTHIFVSHATRDRKLLVSLERALQSQSKGELTIWHSDNLTVGLDWTREIQRRIVIADAYVLLVTESYSQSLDSAYEMGMISQAHQNRHVPAIPVWQHPATPELSPLRNLLGVSLPQTNSRDFEEALQRAADQILKAVDQSISSRKNGVRSCLLPSPG</sequence>
<evidence type="ECO:0000313" key="3">
    <source>
        <dbReference type="Proteomes" id="UP000010816"/>
    </source>
</evidence>
<feature type="domain" description="TIR" evidence="1">
    <location>
        <begin position="1"/>
        <end position="137"/>
    </location>
</feature>
<gene>
    <name evidence="2" type="ORF">Thimo_0801</name>
</gene>
<dbReference type="RefSeq" id="WP_015279787.1">
    <property type="nucleotide sequence ID" value="NC_019940.1"/>
</dbReference>
<dbReference type="Gene3D" id="3.40.50.10140">
    <property type="entry name" value="Toll/interleukin-1 receptor homology (TIR) domain"/>
    <property type="match status" value="1"/>
</dbReference>